<evidence type="ECO:0000313" key="2">
    <source>
        <dbReference type="Proteomes" id="UP000219182"/>
    </source>
</evidence>
<protein>
    <submittedName>
        <fullName evidence="1">Uncharacterized protein</fullName>
    </submittedName>
</protein>
<dbReference type="Proteomes" id="UP000219182">
    <property type="component" value="Unassembled WGS sequence"/>
</dbReference>
<comment type="caution">
    <text evidence="1">The sequence shown here is derived from an EMBL/GenBank/DDBJ whole genome shotgun (WGS) entry which is preliminary data.</text>
</comment>
<dbReference type="EMBL" id="NWQG01000097">
    <property type="protein sequence ID" value="PDQ20088.1"/>
    <property type="molecule type" value="Genomic_DNA"/>
</dbReference>
<organism evidence="1 2">
    <name type="scientific">Mesorhizobium sanjuanii</name>
    <dbReference type="NCBI Taxonomy" id="2037900"/>
    <lineage>
        <taxon>Bacteria</taxon>
        <taxon>Pseudomonadati</taxon>
        <taxon>Pseudomonadota</taxon>
        <taxon>Alphaproteobacteria</taxon>
        <taxon>Hyphomicrobiales</taxon>
        <taxon>Phyllobacteriaceae</taxon>
        <taxon>Mesorhizobium</taxon>
    </lineage>
</organism>
<gene>
    <name evidence="1" type="ORF">CN311_16105</name>
</gene>
<keyword evidence="2" id="KW-1185">Reference proteome</keyword>
<reference evidence="1 2" key="1">
    <citation type="submission" date="2017-09" db="EMBL/GenBank/DDBJ databases">
        <title>Mesorhizobum sanjuanii sp. nov. isolated from nodules of Lotus tenuis in saline-alkaline lowlands of Flooding Pampa.</title>
        <authorList>
            <person name="Sannazzaro A.I."/>
            <person name="Torres Tejerizo G.A."/>
            <person name="Fontana F."/>
            <person name="Cumpa Velazquez L.M."/>
            <person name="Hansen L."/>
            <person name="Pistorio M."/>
            <person name="Estrella M.J."/>
        </authorList>
    </citation>
    <scope>NUCLEOTIDE SEQUENCE [LARGE SCALE GENOMIC DNA]</scope>
    <source>
        <strain evidence="1 2">BSA136</strain>
    </source>
</reference>
<proteinExistence type="predicted"/>
<name>A0A2A6FF90_9HYPH</name>
<sequence length="69" mass="7954">MTKNTEDVRLIQDPRHLLDWVIEQAIPIEPQLSVTKSLIEIVRKEVRDCGHCYQQAMKLEYNTETAGSA</sequence>
<dbReference type="AlphaFoldDB" id="A0A2A6FF90"/>
<dbReference type="RefSeq" id="WP_097574759.1">
    <property type="nucleotide sequence ID" value="NZ_NWQG01000097.1"/>
</dbReference>
<accession>A0A2A6FF90</accession>
<evidence type="ECO:0000313" key="1">
    <source>
        <dbReference type="EMBL" id="PDQ20088.1"/>
    </source>
</evidence>